<dbReference type="EMBL" id="CP000910">
    <property type="protein sequence ID" value="ABY24844.1"/>
    <property type="molecule type" value="Genomic_DNA"/>
</dbReference>
<evidence type="ECO:0000313" key="3">
    <source>
        <dbReference type="Proteomes" id="UP000002007"/>
    </source>
</evidence>
<dbReference type="HOGENOM" id="CLU_3256847_0_0_11"/>
<dbReference type="eggNOG" id="COG0584">
    <property type="taxonomic scope" value="Bacteria"/>
</dbReference>
<dbReference type="SUPFAM" id="SSF51695">
    <property type="entry name" value="PLC-like phosphodiesterases"/>
    <property type="match status" value="1"/>
</dbReference>
<dbReference type="GO" id="GO:0006629">
    <property type="term" value="P:lipid metabolic process"/>
    <property type="evidence" value="ECO:0007669"/>
    <property type="project" value="InterPro"/>
</dbReference>
<dbReference type="Gene3D" id="3.20.20.190">
    <property type="entry name" value="Phosphatidylinositol (PI) phosphodiesterase"/>
    <property type="match status" value="1"/>
</dbReference>
<dbReference type="EC" id="3.1.4.46" evidence="2"/>
<organism evidence="2 3">
    <name type="scientific">Renibacterium salmoninarum (strain ATCC 33209 / DSM 20767 / JCM 11484 / NBRC 15589 / NCIMB 2235)</name>
    <dbReference type="NCBI Taxonomy" id="288705"/>
    <lineage>
        <taxon>Bacteria</taxon>
        <taxon>Bacillati</taxon>
        <taxon>Actinomycetota</taxon>
        <taxon>Actinomycetes</taxon>
        <taxon>Micrococcales</taxon>
        <taxon>Micrococcaceae</taxon>
        <taxon>Renibacterium</taxon>
    </lineage>
</organism>
<dbReference type="AlphaFoldDB" id="A9WUH3"/>
<accession>A9WUH3</accession>
<gene>
    <name evidence="2" type="ordered locus">RSal33209_3126</name>
</gene>
<evidence type="ECO:0000313" key="2">
    <source>
        <dbReference type="EMBL" id="ABY24844.1"/>
    </source>
</evidence>
<dbReference type="Pfam" id="PF03009">
    <property type="entry name" value="GDPD"/>
    <property type="match status" value="1"/>
</dbReference>
<dbReference type="KEGG" id="rsa:RSal33209_3126"/>
<proteinExistence type="predicted"/>
<dbReference type="InterPro" id="IPR017946">
    <property type="entry name" value="PLC-like_Pdiesterase_TIM-brl"/>
</dbReference>
<dbReference type="Proteomes" id="UP000002007">
    <property type="component" value="Chromosome"/>
</dbReference>
<protein>
    <submittedName>
        <fullName evidence="2">Glycerophosphoryl diester phosphodiesterase</fullName>
        <ecNumber evidence="2">3.1.4.46</ecNumber>
    </submittedName>
</protein>
<dbReference type="GO" id="GO:0008889">
    <property type="term" value="F:glycerophosphodiester phosphodiesterase activity"/>
    <property type="evidence" value="ECO:0007669"/>
    <property type="project" value="UniProtKB-EC"/>
</dbReference>
<keyword evidence="2" id="KW-0378">Hydrolase</keyword>
<sequence>MLLHDSTVDRTSNGTGAVAEHALAQLRELDFRSWKGVDVPDE</sequence>
<name>A9WUH3_RENSM</name>
<dbReference type="PROSITE" id="PS51704">
    <property type="entry name" value="GP_PDE"/>
    <property type="match status" value="1"/>
</dbReference>
<dbReference type="InterPro" id="IPR030395">
    <property type="entry name" value="GP_PDE_dom"/>
</dbReference>
<dbReference type="STRING" id="288705.RSal33209_3126"/>
<feature type="domain" description="GP-PDE" evidence="1">
    <location>
        <begin position="1"/>
        <end position="42"/>
    </location>
</feature>
<evidence type="ECO:0000259" key="1">
    <source>
        <dbReference type="PROSITE" id="PS51704"/>
    </source>
</evidence>
<keyword evidence="3" id="KW-1185">Reference proteome</keyword>
<reference evidence="3" key="1">
    <citation type="journal article" date="2008" name="J. Bacteriol.">
        <title>Genome sequence of the fish pathogen Renibacterium salmoninarum suggests reductive evolution away from an environmental Arthrobacter ancestor.</title>
        <authorList>
            <person name="Wiens G.D."/>
            <person name="Rockey D.D."/>
            <person name="Wu Z."/>
            <person name="Chang J."/>
            <person name="Levy R."/>
            <person name="Crane S."/>
            <person name="Chen D.S."/>
            <person name="Capri G.R."/>
            <person name="Burnett J.R."/>
            <person name="Sudheesh P.S."/>
            <person name="Schipma M.J."/>
            <person name="Burd H."/>
            <person name="Bhattacharyya A."/>
            <person name="Rhodes L.D."/>
            <person name="Kaul R."/>
            <person name="Strom M.S."/>
        </authorList>
    </citation>
    <scope>NUCLEOTIDE SEQUENCE [LARGE SCALE GENOMIC DNA]</scope>
    <source>
        <strain evidence="3">ATCC 33209 / DSM 20767 / JCM 11484 / NBRC 15589 / NCIMB 2235</strain>
    </source>
</reference>